<name>A0ACC0BHL2_CATRO</name>
<dbReference type="Proteomes" id="UP001060085">
    <property type="component" value="Linkage Group LG03"/>
</dbReference>
<dbReference type="EMBL" id="CM044703">
    <property type="protein sequence ID" value="KAI5672130.1"/>
    <property type="molecule type" value="Genomic_DNA"/>
</dbReference>
<reference evidence="2" key="1">
    <citation type="journal article" date="2023" name="Nat. Plants">
        <title>Single-cell RNA sequencing provides a high-resolution roadmap for understanding the multicellular compartmentation of specialized metabolism.</title>
        <authorList>
            <person name="Sun S."/>
            <person name="Shen X."/>
            <person name="Li Y."/>
            <person name="Li Y."/>
            <person name="Wang S."/>
            <person name="Li R."/>
            <person name="Zhang H."/>
            <person name="Shen G."/>
            <person name="Guo B."/>
            <person name="Wei J."/>
            <person name="Xu J."/>
            <person name="St-Pierre B."/>
            <person name="Chen S."/>
            <person name="Sun C."/>
        </authorList>
    </citation>
    <scope>NUCLEOTIDE SEQUENCE [LARGE SCALE GENOMIC DNA]</scope>
</reference>
<evidence type="ECO:0000313" key="1">
    <source>
        <dbReference type="EMBL" id="KAI5672130.1"/>
    </source>
</evidence>
<sequence length="117" mass="12973">MESNLGPITKARMKKLKASNRNEDNGMIAYMEEALKNKFEGVGKGHPTADSSLAPTVAGFIMSTEGQLPTQSHQEDVEELKRSKSSAIMEQRVGDNFGRVNSPHHQRTYDNISTRIP</sequence>
<gene>
    <name evidence="1" type="ORF">M9H77_12494</name>
</gene>
<accession>A0ACC0BHL2</accession>
<organism evidence="1 2">
    <name type="scientific">Catharanthus roseus</name>
    <name type="common">Madagascar periwinkle</name>
    <name type="synonym">Vinca rosea</name>
    <dbReference type="NCBI Taxonomy" id="4058"/>
    <lineage>
        <taxon>Eukaryota</taxon>
        <taxon>Viridiplantae</taxon>
        <taxon>Streptophyta</taxon>
        <taxon>Embryophyta</taxon>
        <taxon>Tracheophyta</taxon>
        <taxon>Spermatophyta</taxon>
        <taxon>Magnoliopsida</taxon>
        <taxon>eudicotyledons</taxon>
        <taxon>Gunneridae</taxon>
        <taxon>Pentapetalae</taxon>
        <taxon>asterids</taxon>
        <taxon>lamiids</taxon>
        <taxon>Gentianales</taxon>
        <taxon>Apocynaceae</taxon>
        <taxon>Rauvolfioideae</taxon>
        <taxon>Vinceae</taxon>
        <taxon>Catharanthinae</taxon>
        <taxon>Catharanthus</taxon>
    </lineage>
</organism>
<keyword evidence="2" id="KW-1185">Reference proteome</keyword>
<comment type="caution">
    <text evidence="1">The sequence shown here is derived from an EMBL/GenBank/DDBJ whole genome shotgun (WGS) entry which is preliminary data.</text>
</comment>
<protein>
    <submittedName>
        <fullName evidence="1">Uncharacterized protein</fullName>
    </submittedName>
</protein>
<proteinExistence type="predicted"/>
<evidence type="ECO:0000313" key="2">
    <source>
        <dbReference type="Proteomes" id="UP001060085"/>
    </source>
</evidence>